<name>A0AA35VJ41_LACSI</name>
<dbReference type="AlphaFoldDB" id="A0AA35VJ41"/>
<dbReference type="EMBL" id="OX465086">
    <property type="protein sequence ID" value="CAI9263917.1"/>
    <property type="molecule type" value="Genomic_DNA"/>
</dbReference>
<dbReference type="Proteomes" id="UP001177003">
    <property type="component" value="Chromosome 0"/>
</dbReference>
<protein>
    <submittedName>
        <fullName evidence="1">Uncharacterized protein</fullName>
    </submittedName>
</protein>
<sequence length="231" mass="26186">MVGVGAFQQSQWWWVVKWVLPTVGGSSAARLFWHPVVHDEKERKVAMLMVVEKHSQEDIALPPSSLQRHSNICRDPMVLRFAYQITEPMVPRLSSTSPLSPSLTPRLPLIVAAVRCWCGALSLQVVDVIALYNRKRIELGVFVHVAVNVSNGLLYHNGLLMLFVCCNESHHLQALNDWRKHNDHITLKLPLNSHLISSVCACLNYKITIPRTPPPTPCLYHCRNGQDKKYD</sequence>
<accession>A0AA35VJ41</accession>
<organism evidence="1 2">
    <name type="scientific">Lactuca saligna</name>
    <name type="common">Willowleaf lettuce</name>
    <dbReference type="NCBI Taxonomy" id="75948"/>
    <lineage>
        <taxon>Eukaryota</taxon>
        <taxon>Viridiplantae</taxon>
        <taxon>Streptophyta</taxon>
        <taxon>Embryophyta</taxon>
        <taxon>Tracheophyta</taxon>
        <taxon>Spermatophyta</taxon>
        <taxon>Magnoliopsida</taxon>
        <taxon>eudicotyledons</taxon>
        <taxon>Gunneridae</taxon>
        <taxon>Pentapetalae</taxon>
        <taxon>asterids</taxon>
        <taxon>campanulids</taxon>
        <taxon>Asterales</taxon>
        <taxon>Asteraceae</taxon>
        <taxon>Cichorioideae</taxon>
        <taxon>Cichorieae</taxon>
        <taxon>Lactucinae</taxon>
        <taxon>Lactuca</taxon>
    </lineage>
</organism>
<evidence type="ECO:0000313" key="1">
    <source>
        <dbReference type="EMBL" id="CAI9263917.1"/>
    </source>
</evidence>
<reference evidence="1" key="1">
    <citation type="submission" date="2023-04" db="EMBL/GenBank/DDBJ databases">
        <authorList>
            <person name="Vijverberg K."/>
            <person name="Xiong W."/>
            <person name="Schranz E."/>
        </authorList>
    </citation>
    <scope>NUCLEOTIDE SEQUENCE</scope>
</reference>
<gene>
    <name evidence="1" type="ORF">LSALG_LOCUS4589</name>
</gene>
<keyword evidence="2" id="KW-1185">Reference proteome</keyword>
<proteinExistence type="predicted"/>
<evidence type="ECO:0000313" key="2">
    <source>
        <dbReference type="Proteomes" id="UP001177003"/>
    </source>
</evidence>